<evidence type="ECO:0000313" key="3">
    <source>
        <dbReference type="Proteomes" id="UP000516437"/>
    </source>
</evidence>
<dbReference type="InterPro" id="IPR029196">
    <property type="entry name" value="HAPSTR1-like"/>
</dbReference>
<dbReference type="EMBL" id="RXIC02000024">
    <property type="protein sequence ID" value="KAB1210425.1"/>
    <property type="molecule type" value="Genomic_DNA"/>
</dbReference>
<dbReference type="InterPro" id="IPR016549">
    <property type="entry name" value="UCP009193"/>
</dbReference>
<proteinExistence type="predicted"/>
<sequence length="242" mass="26994">MAKKRKSDATRLDEVDRSMYTTFCSAANSLSQLYTQSMNNQRLSFQTGERHALGSMGMCHEEIHWVLLCIKGLHDMEGIMEKLYQWVLRQQEEGSRVTTVDIVAYLQNELEYGADEPPMSPRLPFQNQHSQNAMHPSNLGAPGSFSPLGISVVGQGVRTGQSDNQAKNSVFSNALSSPVRRSIQSYQLSQVGYHSNHISSYGNGPRNNETNPSNLQNRDTNSPSSNDCMDMHADSPGHDYSY</sequence>
<evidence type="ECO:0000313" key="2">
    <source>
        <dbReference type="EMBL" id="KAB1210425.1"/>
    </source>
</evidence>
<dbReference type="OrthoDB" id="755598at2759"/>
<feature type="compositionally biased region" description="Polar residues" evidence="1">
    <location>
        <begin position="196"/>
        <end position="227"/>
    </location>
</feature>
<dbReference type="AlphaFoldDB" id="A0A6A1VD18"/>
<comment type="caution">
    <text evidence="2">The sequence shown here is derived from an EMBL/GenBank/DDBJ whole genome shotgun (WGS) entry which is preliminary data.</text>
</comment>
<feature type="compositionally biased region" description="Basic and acidic residues" evidence="1">
    <location>
        <begin position="229"/>
        <end position="242"/>
    </location>
</feature>
<name>A0A6A1VD18_9ROSI</name>
<dbReference type="PANTHER" id="PTHR33675">
    <property type="entry name" value="NUCLEAR RECEPTOR FAMILY 2 GROUP C PROTEIN"/>
    <property type="match status" value="1"/>
</dbReference>
<evidence type="ECO:0000256" key="1">
    <source>
        <dbReference type="SAM" id="MobiDB-lite"/>
    </source>
</evidence>
<gene>
    <name evidence="2" type="ORF">CJ030_MR6G025426</name>
</gene>
<feature type="region of interest" description="Disordered" evidence="1">
    <location>
        <begin position="196"/>
        <end position="242"/>
    </location>
</feature>
<accession>A0A6A1VD18</accession>
<feature type="region of interest" description="Disordered" evidence="1">
    <location>
        <begin position="115"/>
        <end position="141"/>
    </location>
</feature>
<dbReference type="Proteomes" id="UP000516437">
    <property type="component" value="Chromosome 6"/>
</dbReference>
<keyword evidence="3" id="KW-1185">Reference proteome</keyword>
<feature type="compositionally biased region" description="Polar residues" evidence="1">
    <location>
        <begin position="125"/>
        <end position="135"/>
    </location>
</feature>
<organism evidence="2 3">
    <name type="scientific">Morella rubra</name>
    <name type="common">Chinese bayberry</name>
    <dbReference type="NCBI Taxonomy" id="262757"/>
    <lineage>
        <taxon>Eukaryota</taxon>
        <taxon>Viridiplantae</taxon>
        <taxon>Streptophyta</taxon>
        <taxon>Embryophyta</taxon>
        <taxon>Tracheophyta</taxon>
        <taxon>Spermatophyta</taxon>
        <taxon>Magnoliopsida</taxon>
        <taxon>eudicotyledons</taxon>
        <taxon>Gunneridae</taxon>
        <taxon>Pentapetalae</taxon>
        <taxon>rosids</taxon>
        <taxon>fabids</taxon>
        <taxon>Fagales</taxon>
        <taxon>Myricaceae</taxon>
        <taxon>Morella</taxon>
    </lineage>
</organism>
<reference evidence="2 3" key="1">
    <citation type="journal article" date="2019" name="Plant Biotechnol. J.">
        <title>The red bayberry genome and genetic basis of sex determination.</title>
        <authorList>
            <person name="Jia H.M."/>
            <person name="Jia H.J."/>
            <person name="Cai Q.L."/>
            <person name="Wang Y."/>
            <person name="Zhao H.B."/>
            <person name="Yang W.F."/>
            <person name="Wang G.Y."/>
            <person name="Li Y.H."/>
            <person name="Zhan D.L."/>
            <person name="Shen Y.T."/>
            <person name="Niu Q.F."/>
            <person name="Chang L."/>
            <person name="Qiu J."/>
            <person name="Zhao L."/>
            <person name="Xie H.B."/>
            <person name="Fu W.Y."/>
            <person name="Jin J."/>
            <person name="Li X.W."/>
            <person name="Jiao Y."/>
            <person name="Zhou C.C."/>
            <person name="Tu T."/>
            <person name="Chai C.Y."/>
            <person name="Gao J.L."/>
            <person name="Fan L.J."/>
            <person name="van de Weg E."/>
            <person name="Wang J.Y."/>
            <person name="Gao Z.S."/>
        </authorList>
    </citation>
    <scope>NUCLEOTIDE SEQUENCE [LARGE SCALE GENOMIC DNA]</scope>
    <source>
        <tissue evidence="2">Leaves</tissue>
    </source>
</reference>
<dbReference type="Pfam" id="PF15251">
    <property type="entry name" value="TAPR1-like"/>
    <property type="match status" value="1"/>
</dbReference>
<dbReference type="PIRSF" id="PIRSF009193">
    <property type="entry name" value="UCP009193"/>
    <property type="match status" value="1"/>
</dbReference>
<protein>
    <submittedName>
        <fullName evidence="2">Uncharacterized protein</fullName>
    </submittedName>
</protein>
<dbReference type="PANTHER" id="PTHR33675:SF1">
    <property type="entry name" value="HOLOCARBOXYLASE SYNTHETASE"/>
    <property type="match status" value="1"/>
</dbReference>